<evidence type="ECO:0000313" key="3">
    <source>
        <dbReference type="EMBL" id="QDA59296.1"/>
    </source>
</evidence>
<evidence type="ECO:0000313" key="4">
    <source>
        <dbReference type="Proteomes" id="UP000305398"/>
    </source>
</evidence>
<dbReference type="Gene3D" id="3.30.530.80">
    <property type="match status" value="1"/>
</dbReference>
<feature type="domain" description="DUF4468" evidence="2">
    <location>
        <begin position="39"/>
        <end position="117"/>
    </location>
</feature>
<dbReference type="InterPro" id="IPR027823">
    <property type="entry name" value="DUF4468"/>
</dbReference>
<keyword evidence="4" id="KW-1185">Reference proteome</keyword>
<accession>A0A5B7ZXR2</accession>
<feature type="chain" id="PRO_5022682309" evidence="1">
    <location>
        <begin position="19"/>
        <end position="183"/>
    </location>
</feature>
<dbReference type="RefSeq" id="WP_139514454.1">
    <property type="nucleotide sequence ID" value="NZ_CP040896.1"/>
</dbReference>
<evidence type="ECO:0000256" key="1">
    <source>
        <dbReference type="SAM" id="SignalP"/>
    </source>
</evidence>
<dbReference type="Proteomes" id="UP000305398">
    <property type="component" value="Chromosome"/>
</dbReference>
<feature type="signal peptide" evidence="1">
    <location>
        <begin position="1"/>
        <end position="18"/>
    </location>
</feature>
<organism evidence="3 4">
    <name type="scientific">Hymenobacter jejuensis</name>
    <dbReference type="NCBI Taxonomy" id="2502781"/>
    <lineage>
        <taxon>Bacteria</taxon>
        <taxon>Pseudomonadati</taxon>
        <taxon>Bacteroidota</taxon>
        <taxon>Cytophagia</taxon>
        <taxon>Cytophagales</taxon>
        <taxon>Hymenobacteraceae</taxon>
        <taxon>Hymenobacter</taxon>
    </lineage>
</organism>
<gene>
    <name evidence="3" type="ORF">FHG12_03885</name>
</gene>
<evidence type="ECO:0000259" key="2">
    <source>
        <dbReference type="Pfam" id="PF14730"/>
    </source>
</evidence>
<dbReference type="Pfam" id="PF14730">
    <property type="entry name" value="DUF4468"/>
    <property type="match status" value="1"/>
</dbReference>
<name>A0A5B7ZXR2_9BACT</name>
<dbReference type="OrthoDB" id="881923at2"/>
<sequence>MKVLLILWLVLLGSAASAQQVPYTFSILPLDNATHKVVYTAVVPVAGASKDQLFSRAQEWSAQQVRDYKATELRNNQEVGVVRTRITRKKGQEAYTYAVSVSVKDGFYKYLITNILYTEPDYLRAGKYSTGPTTTSIEKIVYTRPSKYRDQKLTEVDAHAKKIINDLIKNMLHKPTDDLATQW</sequence>
<dbReference type="KEGG" id="hyj:FHG12_03885"/>
<dbReference type="AlphaFoldDB" id="A0A5B7ZXR2"/>
<proteinExistence type="predicted"/>
<keyword evidence="1" id="KW-0732">Signal</keyword>
<protein>
    <submittedName>
        <fullName evidence="3">DUF4468 domain-containing protein</fullName>
    </submittedName>
</protein>
<reference evidence="3 4" key="1">
    <citation type="submission" date="2019-06" db="EMBL/GenBank/DDBJ databases">
        <authorList>
            <person name="Srinivasan S."/>
        </authorList>
    </citation>
    <scope>NUCLEOTIDE SEQUENCE [LARGE SCALE GENOMIC DNA]</scope>
    <source>
        <strain evidence="3 4">17J68-5</strain>
    </source>
</reference>
<dbReference type="EMBL" id="CP040896">
    <property type="protein sequence ID" value="QDA59296.1"/>
    <property type="molecule type" value="Genomic_DNA"/>
</dbReference>